<sequence>MTMGTPRECPCSILLTIIIEMRTLQTKRPWLIKDIAMELSGKHKLALTLLFLLGAFLLAGTILQFIEPTAAVLDIGILSVLLLGLFGGVAAVFCSLWLQEILWQPFKFFRKNLVYHIQQLTSWQQCILYFSVFFLLLYAAIWLLSIVL</sequence>
<keyword evidence="1" id="KW-0472">Membrane</keyword>
<evidence type="ECO:0000313" key="2">
    <source>
        <dbReference type="EMBL" id="PRD46924.1"/>
    </source>
</evidence>
<keyword evidence="1" id="KW-0812">Transmembrane</keyword>
<feature type="transmembrane region" description="Helical" evidence="1">
    <location>
        <begin position="126"/>
        <end position="147"/>
    </location>
</feature>
<feature type="transmembrane region" description="Helical" evidence="1">
    <location>
        <begin position="45"/>
        <end position="66"/>
    </location>
</feature>
<reference evidence="2 3" key="1">
    <citation type="submission" date="2018-02" db="EMBL/GenBank/DDBJ databases">
        <title>The draft genome of Sphingobacterium sp. 5JN-11.</title>
        <authorList>
            <person name="Liu L."/>
            <person name="Li L."/>
            <person name="Liang L."/>
            <person name="Zhang X."/>
            <person name="Wang T."/>
        </authorList>
    </citation>
    <scope>NUCLEOTIDE SEQUENCE [LARGE SCALE GENOMIC DNA]</scope>
    <source>
        <strain evidence="2 3">5JN-11</strain>
    </source>
</reference>
<keyword evidence="1" id="KW-1133">Transmembrane helix</keyword>
<evidence type="ECO:0000313" key="3">
    <source>
        <dbReference type="Proteomes" id="UP000239711"/>
    </source>
</evidence>
<protein>
    <submittedName>
        <fullName evidence="2">Uncharacterized protein</fullName>
    </submittedName>
</protein>
<keyword evidence="3" id="KW-1185">Reference proteome</keyword>
<dbReference type="Proteomes" id="UP000239711">
    <property type="component" value="Unassembled WGS sequence"/>
</dbReference>
<proteinExistence type="predicted"/>
<name>A0A2S9J2F8_9SPHI</name>
<accession>A0A2S9J2F8</accession>
<dbReference type="AlphaFoldDB" id="A0A2S9J2F8"/>
<evidence type="ECO:0000256" key="1">
    <source>
        <dbReference type="SAM" id="Phobius"/>
    </source>
</evidence>
<organism evidence="2 3">
    <name type="scientific">Sphingobacterium haloxyli</name>
    <dbReference type="NCBI Taxonomy" id="2100533"/>
    <lineage>
        <taxon>Bacteria</taxon>
        <taxon>Pseudomonadati</taxon>
        <taxon>Bacteroidota</taxon>
        <taxon>Sphingobacteriia</taxon>
        <taxon>Sphingobacteriales</taxon>
        <taxon>Sphingobacteriaceae</taxon>
        <taxon>Sphingobacterium</taxon>
    </lineage>
</organism>
<comment type="caution">
    <text evidence="2">The sequence shown here is derived from an EMBL/GenBank/DDBJ whole genome shotgun (WGS) entry which is preliminary data.</text>
</comment>
<gene>
    <name evidence="2" type="ORF">C5745_12555</name>
</gene>
<feature type="transmembrane region" description="Helical" evidence="1">
    <location>
        <begin position="72"/>
        <end position="98"/>
    </location>
</feature>
<dbReference type="EMBL" id="PVBQ01000009">
    <property type="protein sequence ID" value="PRD46924.1"/>
    <property type="molecule type" value="Genomic_DNA"/>
</dbReference>